<reference evidence="9 10" key="1">
    <citation type="submission" date="2024-04" db="EMBL/GenBank/DDBJ databases">
        <authorList>
            <consortium name="Genoscope - CEA"/>
            <person name="William W."/>
        </authorList>
    </citation>
    <scope>NUCLEOTIDE SEQUENCE [LARGE SCALE GENOMIC DNA]</scope>
</reference>
<keyword evidence="6" id="KW-1133">Transmembrane helix</keyword>
<keyword evidence="7" id="KW-0472">Membrane</keyword>
<dbReference type="PANTHER" id="PTHR21461:SF69">
    <property type="entry name" value="GLYCOSYLTRANSFERASE FAMILY 92 PROTEIN"/>
    <property type="match status" value="1"/>
</dbReference>
<dbReference type="GO" id="GO:0016757">
    <property type="term" value="F:glycosyltransferase activity"/>
    <property type="evidence" value="ECO:0007669"/>
    <property type="project" value="UniProtKB-UniRule"/>
</dbReference>
<evidence type="ECO:0000256" key="2">
    <source>
        <dbReference type="ARBA" id="ARBA00007647"/>
    </source>
</evidence>
<protein>
    <recommendedName>
        <fullName evidence="8">Glycosyltransferase family 92 protein</fullName>
        <ecNumber evidence="8">2.4.1.-</ecNumber>
    </recommendedName>
</protein>
<evidence type="ECO:0000256" key="4">
    <source>
        <dbReference type="ARBA" id="ARBA00022679"/>
    </source>
</evidence>
<keyword evidence="3 8" id="KW-0328">Glycosyltransferase</keyword>
<dbReference type="InterPro" id="IPR008166">
    <property type="entry name" value="Glyco_transf_92"/>
</dbReference>
<evidence type="ECO:0000256" key="3">
    <source>
        <dbReference type="ARBA" id="ARBA00022676"/>
    </source>
</evidence>
<comment type="subcellular location">
    <subcellularLocation>
        <location evidence="1">Membrane</location>
        <topology evidence="1">Single-pass membrane protein</topology>
    </subcellularLocation>
</comment>
<comment type="similarity">
    <text evidence="2 8">Belongs to the glycosyltransferase 92 family.</text>
</comment>
<dbReference type="EC" id="2.4.1.-" evidence="8"/>
<gene>
    <name evidence="9" type="ORF">GSLYS_00021912001</name>
</gene>
<dbReference type="PANTHER" id="PTHR21461">
    <property type="entry name" value="GLYCOSYLTRANSFERASE FAMILY 92 PROTEIN"/>
    <property type="match status" value="1"/>
</dbReference>
<name>A0AAV2IS40_LYMST</name>
<evidence type="ECO:0000256" key="5">
    <source>
        <dbReference type="ARBA" id="ARBA00022692"/>
    </source>
</evidence>
<organism evidence="9 10">
    <name type="scientific">Lymnaea stagnalis</name>
    <name type="common">Great pond snail</name>
    <name type="synonym">Helix stagnalis</name>
    <dbReference type="NCBI Taxonomy" id="6523"/>
    <lineage>
        <taxon>Eukaryota</taxon>
        <taxon>Metazoa</taxon>
        <taxon>Spiralia</taxon>
        <taxon>Lophotrochozoa</taxon>
        <taxon>Mollusca</taxon>
        <taxon>Gastropoda</taxon>
        <taxon>Heterobranchia</taxon>
        <taxon>Euthyneura</taxon>
        <taxon>Panpulmonata</taxon>
        <taxon>Hygrophila</taxon>
        <taxon>Lymnaeoidea</taxon>
        <taxon>Lymnaeidae</taxon>
        <taxon>Lymnaea</taxon>
    </lineage>
</organism>
<keyword evidence="10" id="KW-1185">Reference proteome</keyword>
<comment type="caution">
    <text evidence="9">The sequence shown here is derived from an EMBL/GenBank/DDBJ whole genome shotgun (WGS) entry which is preliminary data.</text>
</comment>
<dbReference type="Proteomes" id="UP001497497">
    <property type="component" value="Unassembled WGS sequence"/>
</dbReference>
<dbReference type="GO" id="GO:0016020">
    <property type="term" value="C:membrane"/>
    <property type="evidence" value="ECO:0007669"/>
    <property type="project" value="UniProtKB-SubCell"/>
</dbReference>
<dbReference type="AlphaFoldDB" id="A0AAV2IS40"/>
<evidence type="ECO:0000313" key="10">
    <source>
        <dbReference type="Proteomes" id="UP001497497"/>
    </source>
</evidence>
<proteinExistence type="inferred from homology"/>
<dbReference type="EMBL" id="CAXITT010001464">
    <property type="protein sequence ID" value="CAL1548595.1"/>
    <property type="molecule type" value="Genomic_DNA"/>
</dbReference>
<dbReference type="Pfam" id="PF01697">
    <property type="entry name" value="Glyco_transf_92"/>
    <property type="match status" value="1"/>
</dbReference>
<accession>A0AAV2IS40</accession>
<evidence type="ECO:0000256" key="7">
    <source>
        <dbReference type="ARBA" id="ARBA00023136"/>
    </source>
</evidence>
<evidence type="ECO:0000256" key="8">
    <source>
        <dbReference type="RuleBase" id="RU366017"/>
    </source>
</evidence>
<evidence type="ECO:0000256" key="1">
    <source>
        <dbReference type="ARBA" id="ARBA00004167"/>
    </source>
</evidence>
<evidence type="ECO:0000256" key="6">
    <source>
        <dbReference type="ARBA" id="ARBA00022989"/>
    </source>
</evidence>
<evidence type="ECO:0000313" key="9">
    <source>
        <dbReference type="EMBL" id="CAL1548595.1"/>
    </source>
</evidence>
<sequence length="478" mass="54211">MTPRRLEAVLGRSFAAPRSRLVMKMILLAGAWAVLLGYVLSSGFSGYLQKLVVIQVEPHNLSAQDDRSDALYARTHSATTGDGLTDTGQERPTPFFDANFQPINGLDAWVYSAHFDYVYEEGPLIRIFGLAKATRERRRIYCHVTDSGKVTVIQGRKEWLKDSHGKMYGAVNFKCVIDIKTKPSLVSVTFNATHPPTNQLLIHYPQRAERNFSVCFPALHNFTQAKRLVETIDISRALGADHFFVYNHSVSNATDAVLRRYQKLGLLTVMPWPLPNLDVWYYGQNLAINDCVYRNRFVSRFVVIQDTDELIVPHRHETWMELVYAAENEFLIKSLGEPYKKFVGSFTFESAFYYGAPPGGRAWALIKKNVSMTRAEEAFIVNNSVVPFVHTQRGNIIRFRSRVKTIVRPEFINNAGIHFTHAHKGSATHTVVDNDLGLVHHYKARPNTTVTDSSALRFLRAAMPLLLSSYKELEDVIK</sequence>
<dbReference type="GO" id="GO:0005737">
    <property type="term" value="C:cytoplasm"/>
    <property type="evidence" value="ECO:0007669"/>
    <property type="project" value="TreeGrafter"/>
</dbReference>
<keyword evidence="4 8" id="KW-0808">Transferase</keyword>
<keyword evidence="5" id="KW-0812">Transmembrane</keyword>